<gene>
    <name evidence="1" type="ORF">BKA15_000889</name>
</gene>
<name>A0A7Y9I3G6_9ACTN</name>
<accession>A0A7Y9I3G6</accession>
<reference evidence="1 2" key="1">
    <citation type="submission" date="2020-07" db="EMBL/GenBank/DDBJ databases">
        <title>Sequencing the genomes of 1000 actinobacteria strains.</title>
        <authorList>
            <person name="Klenk H.-P."/>
        </authorList>
    </citation>
    <scope>NUCLEOTIDE SEQUENCE [LARGE SCALE GENOMIC DNA]</scope>
    <source>
        <strain evidence="1 2">DSM 22083</strain>
    </source>
</reference>
<evidence type="ECO:0008006" key="3">
    <source>
        <dbReference type="Google" id="ProtNLM"/>
    </source>
</evidence>
<evidence type="ECO:0000313" key="2">
    <source>
        <dbReference type="Proteomes" id="UP000569914"/>
    </source>
</evidence>
<dbReference type="EMBL" id="JACCBU010000001">
    <property type="protein sequence ID" value="NYE69560.1"/>
    <property type="molecule type" value="Genomic_DNA"/>
</dbReference>
<keyword evidence="2" id="KW-1185">Reference proteome</keyword>
<comment type="caution">
    <text evidence="1">The sequence shown here is derived from an EMBL/GenBank/DDBJ whole genome shotgun (WGS) entry which is preliminary data.</text>
</comment>
<dbReference type="InterPro" id="IPR025358">
    <property type="entry name" value="DUF4262"/>
</dbReference>
<dbReference type="AlphaFoldDB" id="A0A7Y9I3G6"/>
<evidence type="ECO:0000313" key="1">
    <source>
        <dbReference type="EMBL" id="NYE69560.1"/>
    </source>
</evidence>
<dbReference type="RefSeq" id="WP_179748411.1">
    <property type="nucleotide sequence ID" value="NZ_JACCBU010000001.1"/>
</dbReference>
<dbReference type="Proteomes" id="UP000569914">
    <property type="component" value="Unassembled WGS sequence"/>
</dbReference>
<organism evidence="1 2">
    <name type="scientific">Microlunatus parietis</name>
    <dbReference type="NCBI Taxonomy" id="682979"/>
    <lineage>
        <taxon>Bacteria</taxon>
        <taxon>Bacillati</taxon>
        <taxon>Actinomycetota</taxon>
        <taxon>Actinomycetes</taxon>
        <taxon>Propionibacteriales</taxon>
        <taxon>Propionibacteriaceae</taxon>
        <taxon>Microlunatus</taxon>
    </lineage>
</organism>
<sequence length="152" mass="16442">MPTFDIDSYLLDVLTKIDDCGWSVVAVEPDIGDPEPGFAYTVGLTTAGHPELAIFGLPARLAQSLLNQVAERLVGGESIRPGDRLERVIGNGLTLTAVDMTDLSELGVVTAVYGHADRALQLVWPDPEGRMPWQRGYSMTPEAQPLFGYGLE</sequence>
<dbReference type="Pfam" id="PF14081">
    <property type="entry name" value="DUF4262"/>
    <property type="match status" value="1"/>
</dbReference>
<protein>
    <recommendedName>
        <fullName evidence="3">DUF4262 domain-containing protein</fullName>
    </recommendedName>
</protein>
<proteinExistence type="predicted"/>